<dbReference type="OrthoDB" id="4220752at2"/>
<dbReference type="InterPro" id="IPR000073">
    <property type="entry name" value="AB_hydrolase_1"/>
</dbReference>
<dbReference type="AlphaFoldDB" id="A0A378YRC2"/>
<name>A0A378YRC2_9NOCA</name>
<dbReference type="InterPro" id="IPR029058">
    <property type="entry name" value="AB_hydrolase_fold"/>
</dbReference>
<dbReference type="Gene3D" id="3.40.50.1820">
    <property type="entry name" value="alpha/beta hydrolase"/>
    <property type="match status" value="1"/>
</dbReference>
<evidence type="ECO:0000313" key="4">
    <source>
        <dbReference type="Proteomes" id="UP000255467"/>
    </source>
</evidence>
<evidence type="ECO:0000256" key="1">
    <source>
        <dbReference type="ARBA" id="ARBA00022801"/>
    </source>
</evidence>
<gene>
    <name evidence="3" type="primary">dhmA_2</name>
    <name evidence="3" type="ORF">NCTC1934_03921</name>
</gene>
<dbReference type="Proteomes" id="UP000255467">
    <property type="component" value="Unassembled WGS sequence"/>
</dbReference>
<evidence type="ECO:0000259" key="2">
    <source>
        <dbReference type="Pfam" id="PF00561"/>
    </source>
</evidence>
<feature type="domain" description="AB hydrolase-1" evidence="2">
    <location>
        <begin position="32"/>
        <end position="153"/>
    </location>
</feature>
<dbReference type="PRINTS" id="PR00412">
    <property type="entry name" value="EPOXHYDRLASE"/>
</dbReference>
<sequence>MAQIAPQRPSRTVTSTDGVELAVYEQGSPSDPAVVLIHGYPDDHAIWDGVAAILRDDGFRVIAYDMRGAGRSDHPTSTSAYRIARLVDDLVAVVDAVAPEGAHLLAHDWGSIQAWDAVADPRLTDRIATFTSISGPSLDMMGTWLRGIAHQPRAVLSQLARSSYALGFQVPAVAEFAVRRGVVDRVVAVSSTRGEPAGTVPRTPSSQADAIDGIALYRANLGRLLRPRPRSVSVPTQVLAPVHDVNVTVACQTSAPRAFVPNLRTYVIEGNHWAPAQHPDAIAERFLVFVRGFDI</sequence>
<protein>
    <submittedName>
        <fullName evidence="3">Haloalkane dehalogenase</fullName>
        <ecNumber evidence="3">3.8.1.5</ecNumber>
    </submittedName>
</protein>
<dbReference type="Pfam" id="PF00561">
    <property type="entry name" value="Abhydrolase_1"/>
    <property type="match status" value="1"/>
</dbReference>
<proteinExistence type="predicted"/>
<reference evidence="3 4" key="1">
    <citation type="submission" date="2018-06" db="EMBL/GenBank/DDBJ databases">
        <authorList>
            <consortium name="Pathogen Informatics"/>
            <person name="Doyle S."/>
        </authorList>
    </citation>
    <scope>NUCLEOTIDE SEQUENCE [LARGE SCALE GENOMIC DNA]</scope>
    <source>
        <strain evidence="3 4">NCTC1934</strain>
    </source>
</reference>
<dbReference type="EMBL" id="UGRY01000002">
    <property type="protein sequence ID" value="SUA79702.1"/>
    <property type="molecule type" value="Genomic_DNA"/>
</dbReference>
<dbReference type="GO" id="GO:0018786">
    <property type="term" value="F:haloalkane dehalogenase activity"/>
    <property type="evidence" value="ECO:0007669"/>
    <property type="project" value="UniProtKB-EC"/>
</dbReference>
<dbReference type="InterPro" id="IPR000639">
    <property type="entry name" value="Epox_hydrolase-like"/>
</dbReference>
<evidence type="ECO:0000313" key="3">
    <source>
        <dbReference type="EMBL" id="SUA79702.1"/>
    </source>
</evidence>
<accession>A0A378YRC2</accession>
<keyword evidence="1 3" id="KW-0378">Hydrolase</keyword>
<keyword evidence="4" id="KW-1185">Reference proteome</keyword>
<dbReference type="RefSeq" id="WP_039815805.1">
    <property type="nucleotide sequence ID" value="NZ_UGRY01000002.1"/>
</dbReference>
<dbReference type="SUPFAM" id="SSF53474">
    <property type="entry name" value="alpha/beta-Hydrolases"/>
    <property type="match status" value="1"/>
</dbReference>
<organism evidence="3 4">
    <name type="scientific">Nocardia otitidiscaviarum</name>
    <dbReference type="NCBI Taxonomy" id="1823"/>
    <lineage>
        <taxon>Bacteria</taxon>
        <taxon>Bacillati</taxon>
        <taxon>Actinomycetota</taxon>
        <taxon>Actinomycetes</taxon>
        <taxon>Mycobacteriales</taxon>
        <taxon>Nocardiaceae</taxon>
        <taxon>Nocardia</taxon>
    </lineage>
</organism>
<dbReference type="PANTHER" id="PTHR43329">
    <property type="entry name" value="EPOXIDE HYDROLASE"/>
    <property type="match status" value="1"/>
</dbReference>
<dbReference type="EC" id="3.8.1.5" evidence="3"/>
<dbReference type="STRING" id="1406858.GCA_000710895_06221"/>